<name>W4UX06_9BACE</name>
<dbReference type="STRING" id="1445607.JCM10512_3426"/>
<keyword evidence="2" id="KW-1185">Reference proteome</keyword>
<reference evidence="1 2" key="1">
    <citation type="journal article" date="2014" name="Genome Announc.">
        <title>Draft Genome Sequence of Bacteroides reticulotermitis Strain JCM 10512T, Isolated from the Gut of a Termite.</title>
        <authorList>
            <person name="Yuki M."/>
            <person name="Oshima K."/>
            <person name="Suda W."/>
            <person name="Sakamoto M."/>
            <person name="Iida T."/>
            <person name="Hattori M."/>
            <person name="Ohkuma M."/>
        </authorList>
    </citation>
    <scope>NUCLEOTIDE SEQUENCE [LARGE SCALE GENOMIC DNA]</scope>
    <source>
        <strain evidence="1 2">JCM 10512</strain>
    </source>
</reference>
<dbReference type="EMBL" id="BAIV01000022">
    <property type="protein sequence ID" value="GAE85029.1"/>
    <property type="molecule type" value="Genomic_DNA"/>
</dbReference>
<evidence type="ECO:0000313" key="1">
    <source>
        <dbReference type="EMBL" id="GAE85029.1"/>
    </source>
</evidence>
<proteinExistence type="predicted"/>
<accession>W4UX06</accession>
<gene>
    <name evidence="1" type="ORF">JCM10512_3426</name>
</gene>
<protein>
    <submittedName>
        <fullName evidence="1">Uncharacterized protein</fullName>
    </submittedName>
</protein>
<evidence type="ECO:0000313" key="2">
    <source>
        <dbReference type="Proteomes" id="UP000019131"/>
    </source>
</evidence>
<dbReference type="Proteomes" id="UP000019131">
    <property type="component" value="Unassembled WGS sequence"/>
</dbReference>
<comment type="caution">
    <text evidence="1">The sequence shown here is derived from an EMBL/GenBank/DDBJ whole genome shotgun (WGS) entry which is preliminary data.</text>
</comment>
<dbReference type="AlphaFoldDB" id="W4UX06"/>
<organism evidence="1 2">
    <name type="scientific">Bacteroides reticulotermitis JCM 10512</name>
    <dbReference type="NCBI Taxonomy" id="1445607"/>
    <lineage>
        <taxon>Bacteria</taxon>
        <taxon>Pseudomonadati</taxon>
        <taxon>Bacteroidota</taxon>
        <taxon>Bacteroidia</taxon>
        <taxon>Bacteroidales</taxon>
        <taxon>Bacteroidaceae</taxon>
        <taxon>Bacteroides</taxon>
    </lineage>
</organism>
<sequence>MELGLGDHVELKNTQTTIIFPNGSAQPVEIGSDKVLELYKGTHTVIPVKGADDKVTVDRTVVSVATDTDGTVLDPSDFVGGYRNIDIPATVPDWQIINYDVPTLVQTRVLILKVKFVGNNTSFINSFSGIIKGVTLSRDLNKAFANNGPKEHPALSTGSVNYPLNSTDDKGFQTNGRRLLGVDGNVSQILDLTLNYNGGLSKPYTFDLTQELDGFHTKEVTSPWVIELVIQLGADFQVTIEDWKSGPEIWMDAH</sequence>